<evidence type="ECO:0000313" key="1">
    <source>
        <dbReference type="EMBL" id="SFR27004.1"/>
    </source>
</evidence>
<reference evidence="2" key="1">
    <citation type="submission" date="2016-10" db="EMBL/GenBank/DDBJ databases">
        <authorList>
            <person name="Varghese N."/>
            <person name="Submissions S."/>
        </authorList>
    </citation>
    <scope>NUCLEOTIDE SEQUENCE [LARGE SCALE GENOMIC DNA]</scope>
    <source>
        <strain evidence="2">DSM 44232</strain>
    </source>
</reference>
<gene>
    <name evidence="1" type="ORF">SAMN04488564_110272</name>
</gene>
<organism evidence="1 2">
    <name type="scientific">Lentzea waywayandensis</name>
    <dbReference type="NCBI Taxonomy" id="84724"/>
    <lineage>
        <taxon>Bacteria</taxon>
        <taxon>Bacillati</taxon>
        <taxon>Actinomycetota</taxon>
        <taxon>Actinomycetes</taxon>
        <taxon>Pseudonocardiales</taxon>
        <taxon>Pseudonocardiaceae</taxon>
        <taxon>Lentzea</taxon>
    </lineage>
</organism>
<accession>A0A1I6FAM0</accession>
<protein>
    <submittedName>
        <fullName evidence="1">Uncharacterized protein</fullName>
    </submittedName>
</protein>
<dbReference type="AlphaFoldDB" id="A0A1I6FAM0"/>
<dbReference type="Proteomes" id="UP000198583">
    <property type="component" value="Unassembled WGS sequence"/>
</dbReference>
<sequence length="283" mass="30948">MTISARRGLIWPNLLGVDLTSVAEAVVRDEPGAFETFINEAQGRSPDEMSAAALVLSSSPDVQVNELLGNLLFYIGACDALEPLVLRVVEAFERGEGEAWERALLLPLQDEDVRAGLPHRERLLAAVPADSWLYGLLMVVDLEPLMVLHRPSGTGFEVTIGGIGDNFQLHTLLAYRLVPEHVPGEPPLESWVEAASVGPDLQPEGGIRGQFELSDGFGDTIWNEGRPSDIPLFEGRRVVVLGPPPYQRSWNAGRVYPMMTPLVDIARVLPADEAESWLAKVRS</sequence>
<keyword evidence="2" id="KW-1185">Reference proteome</keyword>
<dbReference type="STRING" id="84724.SAMN04488564_110272"/>
<dbReference type="EMBL" id="FOYL01000010">
    <property type="protein sequence ID" value="SFR27004.1"/>
    <property type="molecule type" value="Genomic_DNA"/>
</dbReference>
<evidence type="ECO:0000313" key="2">
    <source>
        <dbReference type="Proteomes" id="UP000198583"/>
    </source>
</evidence>
<proteinExistence type="predicted"/>
<name>A0A1I6FAM0_9PSEU</name>